<dbReference type="CDD" id="cd04496">
    <property type="entry name" value="SSB_OBF"/>
    <property type="match status" value="1"/>
</dbReference>
<comment type="subunit">
    <text evidence="2">Homotetramer.</text>
</comment>
<protein>
    <recommendedName>
        <fullName evidence="2 3">Single-stranded DNA-binding protein</fullName>
        <shortName evidence="2">SSB</shortName>
    </recommendedName>
</protein>
<proteinExistence type="inferred from homology"/>
<sequence length="179" mass="19419">MARGINKVILIGNLGQDPETRFMPNGGAVTNVSLATSESWKDKNSGQMQERTEWHRVVFFNRLAEIAGEYLKKGSKVYVEGSLRTRKWQGQDGQDRYTTEIVASEMQMLDGRGEGSSRAGGGFGGGHARDQQPNGFDGDGAGAGGFARPQRDSNAYQAARDGSTTPPLKANDFDDDIPF</sequence>
<dbReference type="Proteomes" id="UP001562065">
    <property type="component" value="Unassembled WGS sequence"/>
</dbReference>
<keyword evidence="2" id="KW-0227">DNA damage</keyword>
<keyword evidence="6" id="KW-1185">Reference proteome</keyword>
<dbReference type="RefSeq" id="WP_369454807.1">
    <property type="nucleotide sequence ID" value="NZ_JBGCUO010000001.1"/>
</dbReference>
<dbReference type="PROSITE" id="PS50935">
    <property type="entry name" value="SSB"/>
    <property type="match status" value="1"/>
</dbReference>
<comment type="caution">
    <text evidence="2">Lacks conserved residue(s) required for the propagation of feature annotation.</text>
</comment>
<dbReference type="EMBL" id="JBGCUO010000001">
    <property type="protein sequence ID" value="MEY1661555.1"/>
    <property type="molecule type" value="Genomic_DNA"/>
</dbReference>
<evidence type="ECO:0000313" key="5">
    <source>
        <dbReference type="EMBL" id="MEY1661555.1"/>
    </source>
</evidence>
<evidence type="ECO:0000256" key="1">
    <source>
        <dbReference type="ARBA" id="ARBA00023125"/>
    </source>
</evidence>
<feature type="short sequence motif" description="Important for interaction with partner proteins" evidence="2">
    <location>
        <begin position="174"/>
        <end position="179"/>
    </location>
</feature>
<evidence type="ECO:0000256" key="2">
    <source>
        <dbReference type="HAMAP-Rule" id="MF_00984"/>
    </source>
</evidence>
<dbReference type="NCBIfam" id="TIGR00621">
    <property type="entry name" value="ssb"/>
    <property type="match status" value="1"/>
</dbReference>
<dbReference type="InterPro" id="IPR011344">
    <property type="entry name" value="ssDNA-bd"/>
</dbReference>
<organism evidence="5 6">
    <name type="scientific">Isoalcanivorax beigongshangi</name>
    <dbReference type="NCBI Taxonomy" id="3238810"/>
    <lineage>
        <taxon>Bacteria</taxon>
        <taxon>Pseudomonadati</taxon>
        <taxon>Pseudomonadota</taxon>
        <taxon>Gammaproteobacteria</taxon>
        <taxon>Oceanospirillales</taxon>
        <taxon>Alcanivoracaceae</taxon>
        <taxon>Isoalcanivorax</taxon>
    </lineage>
</organism>
<evidence type="ECO:0000313" key="6">
    <source>
        <dbReference type="Proteomes" id="UP001562065"/>
    </source>
</evidence>
<keyword evidence="2" id="KW-0234">DNA repair</keyword>
<dbReference type="SUPFAM" id="SSF50249">
    <property type="entry name" value="Nucleic acid-binding proteins"/>
    <property type="match status" value="1"/>
</dbReference>
<evidence type="ECO:0000256" key="3">
    <source>
        <dbReference type="RuleBase" id="RU000524"/>
    </source>
</evidence>
<gene>
    <name evidence="5" type="primary">ssb</name>
    <name evidence="5" type="ORF">AB5I84_05250</name>
</gene>
<dbReference type="InterPro" id="IPR000424">
    <property type="entry name" value="Primosome_PriB/ssb"/>
</dbReference>
<feature type="region of interest" description="Disordered" evidence="4">
    <location>
        <begin position="111"/>
        <end position="179"/>
    </location>
</feature>
<comment type="caution">
    <text evidence="5">The sequence shown here is derived from an EMBL/GenBank/DDBJ whole genome shotgun (WGS) entry which is preliminary data.</text>
</comment>
<dbReference type="Gene3D" id="2.40.50.140">
    <property type="entry name" value="Nucleic acid-binding proteins"/>
    <property type="match status" value="1"/>
</dbReference>
<feature type="compositionally biased region" description="Polar residues" evidence="4">
    <location>
        <begin position="152"/>
        <end position="166"/>
    </location>
</feature>
<keyword evidence="2" id="KW-0235">DNA replication</keyword>
<dbReference type="PANTHER" id="PTHR10302">
    <property type="entry name" value="SINGLE-STRANDED DNA-BINDING PROTEIN"/>
    <property type="match status" value="1"/>
</dbReference>
<dbReference type="Pfam" id="PF00436">
    <property type="entry name" value="SSB"/>
    <property type="match status" value="1"/>
</dbReference>
<dbReference type="InterPro" id="IPR012340">
    <property type="entry name" value="NA-bd_OB-fold"/>
</dbReference>
<evidence type="ECO:0000256" key="4">
    <source>
        <dbReference type="SAM" id="MobiDB-lite"/>
    </source>
</evidence>
<keyword evidence="1 2" id="KW-0238">DNA-binding</keyword>
<name>A0ABV4AFX7_9GAMM</name>
<comment type="function">
    <text evidence="2">Plays an important role in DNA replication, recombination and repair. Binds to ssDNA and to an array of partner proteins to recruit them to their sites of action during DNA metabolism.</text>
</comment>
<reference evidence="5 6" key="1">
    <citation type="submission" date="2024-07" db="EMBL/GenBank/DDBJ databases">
        <authorList>
            <person name="Ren Q."/>
        </authorList>
    </citation>
    <scope>NUCLEOTIDE SEQUENCE [LARGE SCALE GENOMIC DNA]</scope>
    <source>
        <strain evidence="5 6">REN37</strain>
    </source>
</reference>
<dbReference type="HAMAP" id="MF_00984">
    <property type="entry name" value="SSB"/>
    <property type="match status" value="1"/>
</dbReference>
<accession>A0ABV4AFX7</accession>
<keyword evidence="2" id="KW-0233">DNA recombination</keyword>
<dbReference type="PANTHER" id="PTHR10302:SF27">
    <property type="entry name" value="SINGLE-STRANDED DNA-BINDING PROTEIN"/>
    <property type="match status" value="1"/>
</dbReference>
<dbReference type="GO" id="GO:0003677">
    <property type="term" value="F:DNA binding"/>
    <property type="evidence" value="ECO:0007669"/>
    <property type="project" value="UniProtKB-KW"/>
</dbReference>